<comment type="subcellular location">
    <subcellularLocation>
        <location evidence="1">Secreted</location>
    </subcellularLocation>
</comment>
<dbReference type="InterPro" id="IPR006170">
    <property type="entry name" value="PBP/GOBP"/>
</dbReference>
<reference evidence="6" key="1">
    <citation type="journal article" date="2016" name="Insect Biochem. Mol. Biol.">
        <title>Comparative transcriptome analysis of chemosensory genes in two sister leaf beetles provides insights into chemosensory speciation.</title>
        <authorList>
            <person name="Zhang B."/>
            <person name="Zhang W."/>
            <person name="Nie R.E."/>
            <person name="Li W.Z."/>
            <person name="Segraves K.A."/>
            <person name="Yang X.K."/>
            <person name="Xue H.J."/>
        </authorList>
    </citation>
    <scope>NUCLEOTIDE SEQUENCE</scope>
</reference>
<feature type="chain" id="PRO_5012633643" evidence="5">
    <location>
        <begin position="19"/>
        <end position="141"/>
    </location>
</feature>
<protein>
    <submittedName>
        <fullName evidence="6">Odorant-binding protein 9</fullName>
    </submittedName>
</protein>
<evidence type="ECO:0000313" key="6">
    <source>
        <dbReference type="EMBL" id="APC94272.1"/>
    </source>
</evidence>
<dbReference type="EMBL" id="KX298755">
    <property type="protein sequence ID" value="APC94272.1"/>
    <property type="molecule type" value="mRNA"/>
</dbReference>
<evidence type="ECO:0000256" key="3">
    <source>
        <dbReference type="ARBA" id="ARBA00022525"/>
    </source>
</evidence>
<dbReference type="CDD" id="cd23992">
    <property type="entry name" value="PBP_GOBP"/>
    <property type="match status" value="1"/>
</dbReference>
<dbReference type="GO" id="GO:0005615">
    <property type="term" value="C:extracellular space"/>
    <property type="evidence" value="ECO:0007669"/>
    <property type="project" value="TreeGrafter"/>
</dbReference>
<sequence length="141" mass="16265">MMFFVIFAYLCLMELCQAEMLAPEMRSKLLEHGEKCYKEAGTDMEVLLKTKEGIFPDDPKLKKQLFCMNKSFGIQQENGEYNEAVMKTILKNNGADDKKADELTKKCLVKKDDPEDSALEMTKCIYSIIPPEEIRSLYNKM</sequence>
<keyword evidence="4 5" id="KW-0732">Signal</keyword>
<proteinExistence type="evidence at transcript level"/>
<keyword evidence="3" id="KW-0964">Secreted</keyword>
<dbReference type="GO" id="GO:0007608">
    <property type="term" value="P:sensory perception of smell"/>
    <property type="evidence" value="ECO:0007669"/>
    <property type="project" value="TreeGrafter"/>
</dbReference>
<dbReference type="Pfam" id="PF01395">
    <property type="entry name" value="PBP_GOBP"/>
    <property type="match status" value="1"/>
</dbReference>
<feature type="signal peptide" evidence="5">
    <location>
        <begin position="1"/>
        <end position="18"/>
    </location>
</feature>
<evidence type="ECO:0000256" key="2">
    <source>
        <dbReference type="ARBA" id="ARBA00008098"/>
    </source>
</evidence>
<accession>A0A1J0KKM1</accession>
<dbReference type="Gene3D" id="1.10.238.20">
    <property type="entry name" value="Pheromone/general odorant binding protein domain"/>
    <property type="match status" value="1"/>
</dbReference>
<dbReference type="AlphaFoldDB" id="A0A1J0KKM1"/>
<dbReference type="PANTHER" id="PTHR11857">
    <property type="entry name" value="ODORANT BINDING PROTEIN-RELATED"/>
    <property type="match status" value="1"/>
</dbReference>
<name>A0A1J0KKM1_9CUCU</name>
<dbReference type="PANTHER" id="PTHR11857:SF43">
    <property type="entry name" value="GEO07291P1-RELATED"/>
    <property type="match status" value="1"/>
</dbReference>
<dbReference type="InterPro" id="IPR036728">
    <property type="entry name" value="PBP_GOBP_sf"/>
</dbReference>
<dbReference type="GO" id="GO:0005549">
    <property type="term" value="F:odorant binding"/>
    <property type="evidence" value="ECO:0007669"/>
    <property type="project" value="InterPro"/>
</dbReference>
<evidence type="ECO:0000256" key="5">
    <source>
        <dbReference type="SAM" id="SignalP"/>
    </source>
</evidence>
<evidence type="ECO:0000256" key="4">
    <source>
        <dbReference type="ARBA" id="ARBA00022729"/>
    </source>
</evidence>
<evidence type="ECO:0000256" key="1">
    <source>
        <dbReference type="ARBA" id="ARBA00004613"/>
    </source>
</evidence>
<comment type="similarity">
    <text evidence="2">Belongs to the PBP/GOBP family.</text>
</comment>
<dbReference type="SMART" id="SM00708">
    <property type="entry name" value="PhBP"/>
    <property type="match status" value="1"/>
</dbReference>
<dbReference type="SUPFAM" id="SSF47565">
    <property type="entry name" value="Insect pheromone/odorant-binding proteins"/>
    <property type="match status" value="1"/>
</dbReference>
<organism evidence="6">
    <name type="scientific">Pyrrhalta aenescens</name>
    <dbReference type="NCBI Taxonomy" id="281545"/>
    <lineage>
        <taxon>Eukaryota</taxon>
        <taxon>Metazoa</taxon>
        <taxon>Ecdysozoa</taxon>
        <taxon>Arthropoda</taxon>
        <taxon>Hexapoda</taxon>
        <taxon>Insecta</taxon>
        <taxon>Pterygota</taxon>
        <taxon>Neoptera</taxon>
        <taxon>Endopterygota</taxon>
        <taxon>Coleoptera</taxon>
        <taxon>Polyphaga</taxon>
        <taxon>Cucujiformia</taxon>
        <taxon>Chrysomeloidea</taxon>
        <taxon>Chrysomelidae</taxon>
        <taxon>Galerucinae</taxon>
        <taxon>Coelomerites</taxon>
        <taxon>Pyrrhalta</taxon>
    </lineage>
</organism>